<name>A0A0K6SA94_9ALVE</name>
<gene>
    <name evidence="1" type="ORF">Cvel_33988.t1</name>
</gene>
<sequence length="325" mass="36833">MTQTKEKKLMLFEAINRTATSQPLWCESSIKIRGGSKPPVISRYGLTLKGRDVLAALREPELAPPEEVFKWMEEMTERHTDHLSPDVYMLAGDADEGSIRLYNMIAPGMRSVRWRPGQPGVWFKDYHIRRALPTDEHLEIIRREMNTTVLDAYVESGMSMQNKRGTSFISYADESHVADGYDVAIWSSGKEAWDALRRFFELIAPDSASVGVWDPWLQRLMQQPDPRLNFAKFGRGGAISFYVHPFPFMLPLKQETCTEEGGCLQYTGVLDRVRCNDYEGLGTACQMMDPFVSSEWTPGRVSASGDWAASKMRASSEWAGQRVTV</sequence>
<dbReference type="AlphaFoldDB" id="A0A0K6SA94"/>
<reference evidence="1" key="1">
    <citation type="submission" date="2014-11" db="EMBL/GenBank/DDBJ databases">
        <title>Molecular phylogeny of cliff fern family Woodsiaceae with morphological implications.</title>
        <authorList>
            <person name="Shao Y.-Z."/>
            <person name="Wei R."/>
            <person name="Zhang X.-C."/>
        </authorList>
    </citation>
    <scope>NUCLEOTIDE SEQUENCE</scope>
</reference>
<evidence type="ECO:0000313" key="1">
    <source>
        <dbReference type="EMBL" id="CUC10548.1"/>
    </source>
</evidence>
<organism evidence="1">
    <name type="scientific">Chromera velia CCMP2878</name>
    <dbReference type="NCBI Taxonomy" id="1169474"/>
    <lineage>
        <taxon>Eukaryota</taxon>
        <taxon>Sar</taxon>
        <taxon>Alveolata</taxon>
        <taxon>Colpodellida</taxon>
        <taxon>Chromeraceae</taxon>
        <taxon>Chromera</taxon>
    </lineage>
</organism>
<dbReference type="VEuPathDB" id="CryptoDB:Cvel_33988"/>
<accession>A0A0K6SA94</accession>
<protein>
    <submittedName>
        <fullName evidence="1">Uncharacterized protein</fullName>
    </submittedName>
</protein>
<proteinExistence type="predicted"/>
<dbReference type="EMBL" id="CDMZ01004515">
    <property type="protein sequence ID" value="CUC10548.1"/>
    <property type="molecule type" value="Genomic_DNA"/>
</dbReference>